<evidence type="ECO:0000256" key="7">
    <source>
        <dbReference type="ARBA" id="ARBA00022840"/>
    </source>
</evidence>
<dbReference type="EC" id="5.6.2.2" evidence="13"/>
<dbReference type="GO" id="GO:0005524">
    <property type="term" value="F:ATP binding"/>
    <property type="evidence" value="ECO:0007669"/>
    <property type="project" value="UniProtKB-UniRule"/>
</dbReference>
<dbReference type="PROSITE" id="PS50880">
    <property type="entry name" value="TOPRIM"/>
    <property type="match status" value="1"/>
</dbReference>
<accession>A0A1J1GTI0</accession>
<dbReference type="FunFam" id="3.30.1360.40:FF:000003">
    <property type="entry name" value="DNA topoisomerase 2"/>
    <property type="match status" value="1"/>
</dbReference>
<dbReference type="GO" id="GO:0003677">
    <property type="term" value="F:DNA binding"/>
    <property type="evidence" value="ECO:0007669"/>
    <property type="project" value="UniProtKB-UniRule"/>
</dbReference>
<dbReference type="CDD" id="cd00187">
    <property type="entry name" value="TOP4c"/>
    <property type="match status" value="1"/>
</dbReference>
<dbReference type="CDD" id="cd03481">
    <property type="entry name" value="TopoIIA_Trans_ScTopoIIA"/>
    <property type="match status" value="1"/>
</dbReference>
<dbReference type="GO" id="GO:0005634">
    <property type="term" value="C:nucleus"/>
    <property type="evidence" value="ECO:0007669"/>
    <property type="project" value="TreeGrafter"/>
</dbReference>
<keyword evidence="14" id="KW-0175">Coiled coil</keyword>
<dbReference type="SUPFAM" id="SSF56719">
    <property type="entry name" value="Type II DNA topoisomerase"/>
    <property type="match status" value="1"/>
</dbReference>
<dbReference type="GO" id="GO:0046872">
    <property type="term" value="F:metal ion binding"/>
    <property type="evidence" value="ECO:0007669"/>
    <property type="project" value="UniProtKB-KW"/>
</dbReference>
<keyword evidence="8" id="KW-0460">Magnesium</keyword>
<organism evidence="18 19">
    <name type="scientific">Plasmodium gallinaceum</name>
    <dbReference type="NCBI Taxonomy" id="5849"/>
    <lineage>
        <taxon>Eukaryota</taxon>
        <taxon>Sar</taxon>
        <taxon>Alveolata</taxon>
        <taxon>Apicomplexa</taxon>
        <taxon>Aconoidasida</taxon>
        <taxon>Haemosporida</taxon>
        <taxon>Plasmodiidae</taxon>
        <taxon>Plasmodium</taxon>
        <taxon>Plasmodium (Haemamoeba)</taxon>
    </lineage>
</organism>
<comment type="caution">
    <text evidence="18">The sequence shown here is derived from an EMBL/GenBank/DDBJ whole genome shotgun (WGS) entry which is preliminary data.</text>
</comment>
<evidence type="ECO:0000256" key="9">
    <source>
        <dbReference type="ARBA" id="ARBA00023029"/>
    </source>
</evidence>
<dbReference type="Gene3D" id="3.30.1490.30">
    <property type="match status" value="1"/>
</dbReference>
<dbReference type="InterPro" id="IPR034157">
    <property type="entry name" value="TOPRIM_TopoII"/>
</dbReference>
<dbReference type="InterPro" id="IPR036890">
    <property type="entry name" value="HATPase_C_sf"/>
</dbReference>
<dbReference type="GeneID" id="39731583"/>
<evidence type="ECO:0000256" key="6">
    <source>
        <dbReference type="ARBA" id="ARBA00022741"/>
    </source>
</evidence>
<dbReference type="FunFam" id="3.40.50.670:FF:000001">
    <property type="entry name" value="DNA topoisomerase 2"/>
    <property type="match status" value="2"/>
</dbReference>
<dbReference type="Proteomes" id="UP000220797">
    <property type="component" value="Unassembled WGS sequence"/>
</dbReference>
<sequence>MSKKKTIEERYQKKSQIEHILLRPDTYIGSVEMHTQFLWVWNKNKNRMVQKNITYVPGLYKIFDEIIVNAADVKAREKNKCENPMTCIKIDVNRENNKISVYNDGEGIPVEMHKEMNIYVPHMIFGELLTSDNYDDEEDRITGGRNGFGAKLTNIFSKEFVVQCGDAKRKKEFKMTWVNNMSKFSDPQIKNYNGKDFVKVTFKPDLSKFGMIAMDDDIESLIYKRVYDLAGTCNVKVFLNGTRLGVKDFKSYVDLYLKDNSSNSNNKTQNSSSETIANQNFTNPENSEANDPGESPKSNVNGNVNDDEEIVKIHEKQHRWEIVISRSDGSQFQQVSFVNSICTTKGGSHVNYIVDQLLNALSKKANAKNKGGMDIKSGHIKNHLWVFVNCLIVNPTFDSQTKETLTTKPVKFGSKCILSDKTINNVLKSSILSNILLWAQAKAQVELKKKMKAGSSKARERIIGIPKLEDANDAGSKYSQECTLILTEGDSAKTSCLAGLSIVGRDKYGVFPLKGKLLNVRDASFKQLMDNKEIQNIFRIMGLDITDKNKNDIKGLRYGSLMIMTDQDYDGSHIKGLLINMIHKFWPSLLKHKGFLSEFVTPIVKVQKGNQEYSFFTIAEYEQWKENTNLAGWKIKYYKGLGTSTDKEFKQYFSDIKNHKIVFLWTGDRDGDSIDMAFSKKRIEDRKLWLQNFIIGSYVDHKEKDLSFYDFVNKELIYYSRYDTERSIPNLMDGWKPGQRKVLYGCFKRNLKNECKVAQLVGYIAEHSAYHHGESSLQQTIINMAQTFVGSNNINFLEPCGQFGSRKEGGKDASAARYIFTKLASSTRSIFNEYDDPILKYLNEEGQKIEPQYYIPVIPTILVNGCEGIGTGYSSFIPNYNYKDIINNIKRYINKEPLIPMIPWYKDFKGRIESNGKTGYETIGIIKKLDEETLEITELPIKKWTQDYKEFLEELLTDEKNQLIVDYIDNSSHEDICFTIKMDPNKLKKAEEEGLEKVFKLKSTLTTTNMTLFDPNLKLQRYSTELDILKEFCFHRLKAYQSRKDYLISKLEKEKRIISNKAKFILAIVNNELIVNKKKRRVLVEELYRKGYDPYKDINKVSKKEIFEQELLENAENLEDNEEIIAGISLKDYDYLLSMPIYSLTLEKVEELLSQHKEKERELEILKNITIETMWLKDIEKVEEAVELQRNIELANREESNKFKVAKKQGINAFKRKKKKKKLSTDESEGDTTDSSDFILNTLNIKKKKKDNNNNNNSSSKRLKKVDDRNYNKSSLLYNSELDYSLSCTKTFDDTNISDTSPLLNRILNKNNVNNNSNKENNDNFGSNNNKIFNDYSFNNTNSINKLNNENGVHSNKNSYKKDSYFYDLSHDSYTNNPNKENISLNIIDDKNVDSNLYSITPNKQIDNSLINSVNKNEEITNIDIDNNINSSLPLDINQNITISPNKTININEFSSIKNKLLELEKKKKPRLTLAEKIKMKTSEKKNDEDKQKLGVSPTNKPKSSLLGDDLKSKRGSNIDSESSKGNIESSEDSDSSYDI</sequence>
<dbReference type="InterPro" id="IPR013757">
    <property type="entry name" value="Topo_IIA_A_a_sf"/>
</dbReference>
<dbReference type="Gene3D" id="3.30.1360.40">
    <property type="match status" value="1"/>
</dbReference>
<evidence type="ECO:0000259" key="16">
    <source>
        <dbReference type="PROSITE" id="PS50880"/>
    </source>
</evidence>
<reference evidence="18" key="1">
    <citation type="submission" date="2015-04" db="EMBL/GenBank/DDBJ databases">
        <authorList>
            <consortium name="Pathogen Informatics"/>
        </authorList>
    </citation>
    <scope>NUCLEOTIDE SEQUENCE [LARGE SCALE GENOMIC DNA]</scope>
    <source>
        <strain evidence="18">8A</strain>
    </source>
</reference>
<keyword evidence="5" id="KW-0479">Metal-binding</keyword>
<dbReference type="OMA" id="DVKPHMI"/>
<dbReference type="Gene3D" id="3.40.50.670">
    <property type="match status" value="1"/>
</dbReference>
<dbReference type="EMBL" id="CVMV01000045">
    <property type="protein sequence ID" value="CRG95838.1"/>
    <property type="molecule type" value="Genomic_DNA"/>
</dbReference>
<dbReference type="FunFam" id="3.90.199.10:FF:000002">
    <property type="entry name" value="DNA topoisomerase 2"/>
    <property type="match status" value="1"/>
</dbReference>
<dbReference type="GO" id="GO:0000819">
    <property type="term" value="P:sister chromatid segregation"/>
    <property type="evidence" value="ECO:0007669"/>
    <property type="project" value="TreeGrafter"/>
</dbReference>
<keyword evidence="9 12" id="KW-0799">Topoisomerase</keyword>
<dbReference type="InterPro" id="IPR001154">
    <property type="entry name" value="TopoII_euk"/>
</dbReference>
<dbReference type="VEuPathDB" id="PlasmoDB:PGAL8A_00305000"/>
<dbReference type="InterPro" id="IPR014721">
    <property type="entry name" value="Ribsml_uS5_D2-typ_fold_subgr"/>
</dbReference>
<dbReference type="InterPro" id="IPR018522">
    <property type="entry name" value="TopoIIA_CS"/>
</dbReference>
<keyword evidence="11 12" id="KW-0413">Isomerase</keyword>
<name>A0A1J1GTI0_PLAGA</name>
<dbReference type="PROSITE" id="PS00177">
    <property type="entry name" value="TOPOISOMERASE_II"/>
    <property type="match status" value="1"/>
</dbReference>
<feature type="region of interest" description="Disordered" evidence="15">
    <location>
        <begin position="1475"/>
        <end position="1540"/>
    </location>
</feature>
<evidence type="ECO:0000256" key="14">
    <source>
        <dbReference type="SAM" id="Coils"/>
    </source>
</evidence>
<dbReference type="InterPro" id="IPR013506">
    <property type="entry name" value="Topo_IIA_bsu_dom2"/>
</dbReference>
<dbReference type="Gene3D" id="3.30.565.10">
    <property type="entry name" value="Histidine kinase-like ATPase, C-terminal domain"/>
    <property type="match status" value="1"/>
</dbReference>
<dbReference type="SMART" id="SM00433">
    <property type="entry name" value="TOP2c"/>
    <property type="match status" value="1"/>
</dbReference>
<dbReference type="InterPro" id="IPR013760">
    <property type="entry name" value="Topo_IIA-like_dom_sf"/>
</dbReference>
<dbReference type="InterPro" id="IPR006171">
    <property type="entry name" value="TOPRIM_dom"/>
</dbReference>
<dbReference type="GO" id="GO:0000712">
    <property type="term" value="P:resolution of meiotic recombination intermediates"/>
    <property type="evidence" value="ECO:0007669"/>
    <property type="project" value="TreeGrafter"/>
</dbReference>
<dbReference type="SMART" id="SM00434">
    <property type="entry name" value="TOP4c"/>
    <property type="match status" value="1"/>
</dbReference>
<evidence type="ECO:0000313" key="18">
    <source>
        <dbReference type="EMBL" id="CRG95838.1"/>
    </source>
</evidence>
<dbReference type="Pfam" id="PF02518">
    <property type="entry name" value="HATPase_c"/>
    <property type="match status" value="1"/>
</dbReference>
<dbReference type="FunFam" id="3.30.565.10:FF:000004">
    <property type="entry name" value="DNA topoisomerase 2"/>
    <property type="match status" value="1"/>
</dbReference>
<dbReference type="Gene3D" id="1.10.268.10">
    <property type="entry name" value="Topoisomerase, domain 3"/>
    <property type="match status" value="1"/>
</dbReference>
<dbReference type="InterPro" id="IPR020568">
    <property type="entry name" value="Ribosomal_Su5_D2-typ_SF"/>
</dbReference>
<feature type="coiled-coil region" evidence="14">
    <location>
        <begin position="1142"/>
        <end position="1169"/>
    </location>
</feature>
<dbReference type="InterPro" id="IPR001241">
    <property type="entry name" value="Topo_IIA"/>
</dbReference>
<evidence type="ECO:0000256" key="4">
    <source>
        <dbReference type="ARBA" id="ARBA00011080"/>
    </source>
</evidence>
<feature type="compositionally biased region" description="Basic and acidic residues" evidence="15">
    <location>
        <begin position="1475"/>
        <end position="1493"/>
    </location>
</feature>
<evidence type="ECO:0000256" key="12">
    <source>
        <dbReference type="PROSITE-ProRule" id="PRU01384"/>
    </source>
</evidence>
<comment type="cofactor">
    <cofactor evidence="2">
        <name>Ca(2+)</name>
        <dbReference type="ChEBI" id="CHEBI:29108"/>
    </cofactor>
</comment>
<dbReference type="InterPro" id="IPR002205">
    <property type="entry name" value="Topo_IIA_dom_A"/>
</dbReference>
<comment type="function">
    <text evidence="13">Control of topological states of DNA by transient breakage and subsequent rejoining of DNA strands. Topoisomerase II makes double-strand breaks.</text>
</comment>
<feature type="region of interest" description="Disordered" evidence="15">
    <location>
        <begin position="262"/>
        <end position="304"/>
    </location>
</feature>
<keyword evidence="19" id="KW-1185">Reference proteome</keyword>
<proteinExistence type="inferred from homology"/>
<protein>
    <recommendedName>
        <fullName evidence="13">DNA topoisomerase 2</fullName>
        <ecNumber evidence="13">5.6.2.2</ecNumber>
    </recommendedName>
</protein>
<dbReference type="PRINTS" id="PR00418">
    <property type="entry name" value="TPI2FAMILY"/>
</dbReference>
<gene>
    <name evidence="18" type="ORF">PGAL8A_00305000</name>
</gene>
<keyword evidence="6 13" id="KW-0547">Nucleotide-binding</keyword>
<dbReference type="OrthoDB" id="276498at2759"/>
<feature type="compositionally biased region" description="Acidic residues" evidence="15">
    <location>
        <begin position="1530"/>
        <end position="1540"/>
    </location>
</feature>
<dbReference type="SUPFAM" id="SSF54211">
    <property type="entry name" value="Ribosomal protein S5 domain 2-like"/>
    <property type="match status" value="1"/>
</dbReference>
<comment type="catalytic activity">
    <reaction evidence="1 12 13">
        <text>ATP-dependent breakage, passage and rejoining of double-stranded DNA.</text>
        <dbReference type="EC" id="5.6.2.2"/>
    </reaction>
</comment>
<dbReference type="PROSITE" id="PS52040">
    <property type="entry name" value="TOPO_IIA"/>
    <property type="match status" value="1"/>
</dbReference>
<evidence type="ECO:0000256" key="10">
    <source>
        <dbReference type="ARBA" id="ARBA00023125"/>
    </source>
</evidence>
<dbReference type="RefSeq" id="XP_028528646.1">
    <property type="nucleotide sequence ID" value="XM_028672055.1"/>
</dbReference>
<evidence type="ECO:0000256" key="8">
    <source>
        <dbReference type="ARBA" id="ARBA00022842"/>
    </source>
</evidence>
<dbReference type="InterPro" id="IPR013758">
    <property type="entry name" value="Topo_IIA_A/C_ab"/>
</dbReference>
<dbReference type="FunFam" id="3.30.230.10:FF:000008">
    <property type="entry name" value="DNA topoisomerase 2"/>
    <property type="match status" value="1"/>
</dbReference>
<feature type="compositionally biased region" description="Polar residues" evidence="15">
    <location>
        <begin position="1516"/>
        <end position="1528"/>
    </location>
</feature>
<feature type="active site" description="O-(5'-phospho-DNA)-tyrosine intermediate" evidence="12">
    <location>
        <position position="818"/>
    </location>
</feature>
<feature type="compositionally biased region" description="Low complexity" evidence="15">
    <location>
        <begin position="262"/>
        <end position="273"/>
    </location>
</feature>
<dbReference type="GO" id="GO:0006265">
    <property type="term" value="P:DNA topological change"/>
    <property type="evidence" value="ECO:0007669"/>
    <property type="project" value="UniProtKB-UniRule"/>
</dbReference>
<evidence type="ECO:0000256" key="13">
    <source>
        <dbReference type="RuleBase" id="RU362094"/>
    </source>
</evidence>
<evidence type="ECO:0000256" key="3">
    <source>
        <dbReference type="ARBA" id="ARBA00001946"/>
    </source>
</evidence>
<keyword evidence="7 13" id="KW-0067">ATP-binding</keyword>
<evidence type="ECO:0000256" key="1">
    <source>
        <dbReference type="ARBA" id="ARBA00000185"/>
    </source>
</evidence>
<dbReference type="Pfam" id="PF16898">
    <property type="entry name" value="TOPRIM_C"/>
    <property type="match status" value="1"/>
</dbReference>
<feature type="compositionally biased region" description="Polar residues" evidence="15">
    <location>
        <begin position="274"/>
        <end position="289"/>
    </location>
</feature>
<dbReference type="InterPro" id="IPR013759">
    <property type="entry name" value="Topo_IIA_B_C"/>
</dbReference>
<keyword evidence="10 12" id="KW-0238">DNA-binding</keyword>
<dbReference type="Gene3D" id="3.90.199.10">
    <property type="entry name" value="Topoisomerase II, domain 5"/>
    <property type="match status" value="1"/>
</dbReference>
<dbReference type="InterPro" id="IPR003594">
    <property type="entry name" value="HATPase_dom"/>
</dbReference>
<evidence type="ECO:0000256" key="15">
    <source>
        <dbReference type="SAM" id="MobiDB-lite"/>
    </source>
</evidence>
<comment type="subunit">
    <text evidence="13">Homodimer.</text>
</comment>
<evidence type="ECO:0000313" key="19">
    <source>
        <dbReference type="Proteomes" id="UP000220797"/>
    </source>
</evidence>
<dbReference type="Pfam" id="PF00521">
    <property type="entry name" value="DNA_topoisoIV"/>
    <property type="match status" value="1"/>
</dbReference>
<evidence type="ECO:0000256" key="2">
    <source>
        <dbReference type="ARBA" id="ARBA00001913"/>
    </source>
</evidence>
<comment type="cofactor">
    <cofactor evidence="3">
        <name>Mg(2+)</name>
        <dbReference type="ChEBI" id="CHEBI:18420"/>
    </cofactor>
</comment>
<dbReference type="SUPFAM" id="SSF55874">
    <property type="entry name" value="ATPase domain of HSP90 chaperone/DNA topoisomerase II/histidine kinase"/>
    <property type="match status" value="1"/>
</dbReference>
<dbReference type="PANTHER" id="PTHR10169">
    <property type="entry name" value="DNA TOPOISOMERASE/GYRASE"/>
    <property type="match status" value="1"/>
</dbReference>
<dbReference type="Pfam" id="PF01751">
    <property type="entry name" value="Toprim"/>
    <property type="match status" value="1"/>
</dbReference>
<dbReference type="InterPro" id="IPR031660">
    <property type="entry name" value="TOPRIM_C"/>
</dbReference>
<feature type="region of interest" description="Disordered" evidence="15">
    <location>
        <begin position="1247"/>
        <end position="1267"/>
    </location>
</feature>
<evidence type="ECO:0000256" key="11">
    <source>
        <dbReference type="ARBA" id="ARBA00023235"/>
    </source>
</evidence>
<feature type="domain" description="Topo IIA-type catalytic" evidence="17">
    <location>
        <begin position="728"/>
        <end position="1179"/>
    </location>
</feature>
<dbReference type="CDD" id="cd03365">
    <property type="entry name" value="TOPRIM_TopoIIA"/>
    <property type="match status" value="1"/>
</dbReference>
<dbReference type="GO" id="GO:0003918">
    <property type="term" value="F:DNA topoisomerase type II (double strand cut, ATP-hydrolyzing) activity"/>
    <property type="evidence" value="ECO:0007669"/>
    <property type="project" value="UniProtKB-UniRule"/>
</dbReference>
<dbReference type="Gene3D" id="3.30.230.10">
    <property type="match status" value="1"/>
</dbReference>
<comment type="similarity">
    <text evidence="4 13">Belongs to the type II topoisomerase family.</text>
</comment>
<dbReference type="InterPro" id="IPR050634">
    <property type="entry name" value="DNA_Topoisomerase_II"/>
</dbReference>
<dbReference type="PANTHER" id="PTHR10169:SF38">
    <property type="entry name" value="DNA TOPOISOMERASE 2"/>
    <property type="match status" value="1"/>
</dbReference>
<dbReference type="CDD" id="cd16930">
    <property type="entry name" value="HATPase_TopII-like"/>
    <property type="match status" value="1"/>
</dbReference>
<dbReference type="FunFam" id="3.30.1490.30:FF:000001">
    <property type="entry name" value="DNA topoisomerase 2"/>
    <property type="match status" value="1"/>
</dbReference>
<feature type="domain" description="Toprim" evidence="16">
    <location>
        <begin position="482"/>
        <end position="597"/>
    </location>
</feature>
<evidence type="ECO:0000256" key="5">
    <source>
        <dbReference type="ARBA" id="ARBA00022723"/>
    </source>
</evidence>
<dbReference type="PRINTS" id="PR01158">
    <property type="entry name" value="TOPISMRASEII"/>
</dbReference>
<evidence type="ECO:0000259" key="17">
    <source>
        <dbReference type="PROSITE" id="PS52040"/>
    </source>
</evidence>
<dbReference type="Pfam" id="PF00204">
    <property type="entry name" value="DNA_gyraseB"/>
    <property type="match status" value="1"/>
</dbReference>